<name>A0A2J8JKX7_PANTR</name>
<proteinExistence type="predicted"/>
<dbReference type="AlphaFoldDB" id="A0A2J8JKX7"/>
<feature type="region of interest" description="Disordered" evidence="1">
    <location>
        <begin position="1"/>
        <end position="70"/>
    </location>
</feature>
<evidence type="ECO:0000256" key="1">
    <source>
        <dbReference type="SAM" id="MobiDB-lite"/>
    </source>
</evidence>
<dbReference type="Proteomes" id="UP000236370">
    <property type="component" value="Unassembled WGS sequence"/>
</dbReference>
<evidence type="ECO:0000313" key="3">
    <source>
        <dbReference type="Proteomes" id="UP000236370"/>
    </source>
</evidence>
<accession>A0A2J8JKX7</accession>
<feature type="compositionally biased region" description="Basic and acidic residues" evidence="1">
    <location>
        <begin position="27"/>
        <end position="39"/>
    </location>
</feature>
<feature type="compositionally biased region" description="Basic residues" evidence="1">
    <location>
        <begin position="13"/>
        <end position="24"/>
    </location>
</feature>
<evidence type="ECO:0000313" key="2">
    <source>
        <dbReference type="EMBL" id="PNI23430.1"/>
    </source>
</evidence>
<gene>
    <name evidence="2" type="ORF">CK820_G0046776</name>
</gene>
<sequence>MAAHRPGPLKQQNKAHKGGRHRGRGSAQRDGKGSGREETAGWQGWPSSSGTGGAPAQQNFPARSHAAASR</sequence>
<organism evidence="2 3">
    <name type="scientific">Pan troglodytes</name>
    <name type="common">Chimpanzee</name>
    <dbReference type="NCBI Taxonomy" id="9598"/>
    <lineage>
        <taxon>Eukaryota</taxon>
        <taxon>Metazoa</taxon>
        <taxon>Chordata</taxon>
        <taxon>Craniata</taxon>
        <taxon>Vertebrata</taxon>
        <taxon>Euteleostomi</taxon>
        <taxon>Mammalia</taxon>
        <taxon>Eutheria</taxon>
        <taxon>Euarchontoglires</taxon>
        <taxon>Primates</taxon>
        <taxon>Haplorrhini</taxon>
        <taxon>Catarrhini</taxon>
        <taxon>Hominidae</taxon>
        <taxon>Pan</taxon>
    </lineage>
</organism>
<comment type="caution">
    <text evidence="2">The sequence shown here is derived from an EMBL/GenBank/DDBJ whole genome shotgun (WGS) entry which is preliminary data.</text>
</comment>
<protein>
    <submittedName>
        <fullName evidence="2">TSR1 isoform 4</fullName>
    </submittedName>
</protein>
<dbReference type="EMBL" id="NBAG03000449">
    <property type="protein sequence ID" value="PNI23430.1"/>
    <property type="molecule type" value="Genomic_DNA"/>
</dbReference>
<reference evidence="2 3" key="1">
    <citation type="submission" date="2017-12" db="EMBL/GenBank/DDBJ databases">
        <title>High-resolution comparative analysis of great ape genomes.</title>
        <authorList>
            <person name="Pollen A."/>
            <person name="Hastie A."/>
            <person name="Hormozdiari F."/>
            <person name="Dougherty M."/>
            <person name="Liu R."/>
            <person name="Chaisson M."/>
            <person name="Hoppe E."/>
            <person name="Hill C."/>
            <person name="Pang A."/>
            <person name="Hillier L."/>
            <person name="Baker C."/>
            <person name="Armstrong J."/>
            <person name="Shendure J."/>
            <person name="Paten B."/>
            <person name="Wilson R."/>
            <person name="Chao H."/>
            <person name="Schneider V."/>
            <person name="Ventura M."/>
            <person name="Kronenberg Z."/>
            <person name="Murali S."/>
            <person name="Gordon D."/>
            <person name="Cantsilieris S."/>
            <person name="Munson K."/>
            <person name="Nelson B."/>
            <person name="Raja A."/>
            <person name="Underwood J."/>
            <person name="Diekhans M."/>
            <person name="Fiddes I."/>
            <person name="Haussler D."/>
            <person name="Eichler E."/>
        </authorList>
    </citation>
    <scope>NUCLEOTIDE SEQUENCE [LARGE SCALE GENOMIC DNA]</scope>
    <source>
        <strain evidence="2">Yerkes chimp pedigree #C0471</strain>
    </source>
</reference>